<dbReference type="RefSeq" id="WP_135347780.1">
    <property type="nucleotide sequence ID" value="NZ_SRJD01000004.1"/>
</dbReference>
<keyword evidence="2" id="KW-1185">Reference proteome</keyword>
<sequence length="270" mass="30313">MDLRELKEELTKKLKSDDRAIHFDSRSGKLRIENKAGGKGVTLTLAEILEQYQTKGQTAVLETIQAVDRGLRAMNATVHIQGNESRIFPVIRSASFPDETPEGKRLLCSDHTAETKVFYALDLENSYRLLDTDFLTREGAEAQSVIRTAHANLMSLPAEAHKDRVKNNTFYFINYNDGYDASRILNGSLLDLMKEKARGDLTVSVPHQDVLIFGDIVNPEGYDILAQMAMKFYSEGRMPITILPFIYEKGQLEPIFIMANRRPAPGGTSD</sequence>
<dbReference type="AlphaFoldDB" id="A0A4Z0GPX6"/>
<name>A0A4Z0GPX6_9BACL</name>
<dbReference type="Pfam" id="PF07285">
    <property type="entry name" value="DUF1444"/>
    <property type="match status" value="1"/>
</dbReference>
<evidence type="ECO:0000313" key="1">
    <source>
        <dbReference type="EMBL" id="TGA99226.1"/>
    </source>
</evidence>
<dbReference type="Proteomes" id="UP000298347">
    <property type="component" value="Unassembled WGS sequence"/>
</dbReference>
<accession>A0A4Z0GPX6</accession>
<dbReference type="InterPro" id="IPR010838">
    <property type="entry name" value="DUF1444"/>
</dbReference>
<comment type="caution">
    <text evidence="1">The sequence shown here is derived from an EMBL/GenBank/DDBJ whole genome shotgun (WGS) entry which is preliminary data.</text>
</comment>
<dbReference type="NCBIfam" id="NF010189">
    <property type="entry name" value="PRK13668.1"/>
    <property type="match status" value="1"/>
</dbReference>
<reference evidence="1 2" key="1">
    <citation type="journal article" date="2015" name="Int. J. Syst. Evol. Microbiol.">
        <title>Sporolactobacillus shoreae sp. nov. and Sporolactobacillus spathodeae sp. nov., two spore-forming lactic acid bacteria isolated from tree barks in Thailand.</title>
        <authorList>
            <person name="Thamacharoensuk T."/>
            <person name="Kitahara M."/>
            <person name="Ohkuma M."/>
            <person name="Thongchul N."/>
            <person name="Tanasupawat S."/>
        </authorList>
    </citation>
    <scope>NUCLEOTIDE SEQUENCE [LARGE SCALE GENOMIC DNA]</scope>
    <source>
        <strain evidence="1 2">BK92</strain>
    </source>
</reference>
<dbReference type="OrthoDB" id="154553at2"/>
<evidence type="ECO:0000313" key="2">
    <source>
        <dbReference type="Proteomes" id="UP000298347"/>
    </source>
</evidence>
<protein>
    <submittedName>
        <fullName evidence="1">DUF1444 family protein</fullName>
    </submittedName>
</protein>
<organism evidence="1 2">
    <name type="scientific">Sporolactobacillus shoreae</name>
    <dbReference type="NCBI Taxonomy" id="1465501"/>
    <lineage>
        <taxon>Bacteria</taxon>
        <taxon>Bacillati</taxon>
        <taxon>Bacillota</taxon>
        <taxon>Bacilli</taxon>
        <taxon>Bacillales</taxon>
        <taxon>Sporolactobacillaceae</taxon>
        <taxon>Sporolactobacillus</taxon>
    </lineage>
</organism>
<gene>
    <name evidence="1" type="ORF">E4665_05455</name>
</gene>
<dbReference type="EMBL" id="SRJD01000004">
    <property type="protein sequence ID" value="TGA99226.1"/>
    <property type="molecule type" value="Genomic_DNA"/>
</dbReference>
<proteinExistence type="predicted"/>